<dbReference type="EMBL" id="JACHXL010000002">
    <property type="protein sequence ID" value="MBB3106710.1"/>
    <property type="molecule type" value="Genomic_DNA"/>
</dbReference>
<keyword evidence="1" id="KW-0812">Transmembrane</keyword>
<evidence type="ECO:0000313" key="2">
    <source>
        <dbReference type="EMBL" id="MBB3106710.1"/>
    </source>
</evidence>
<reference evidence="2 3" key="1">
    <citation type="submission" date="2020-08" db="EMBL/GenBank/DDBJ databases">
        <title>Genomic Encyclopedia of Type Strains, Phase III (KMG-III): the genomes of soil and plant-associated and newly described type strains.</title>
        <authorList>
            <person name="Whitman W."/>
        </authorList>
    </citation>
    <scope>NUCLEOTIDE SEQUENCE [LARGE SCALE GENOMIC DNA]</scope>
    <source>
        <strain evidence="2 3">CECT 5885</strain>
    </source>
</reference>
<comment type="caution">
    <text evidence="2">The sequence shown here is derived from an EMBL/GenBank/DDBJ whole genome shotgun (WGS) entry which is preliminary data.</text>
</comment>
<protein>
    <submittedName>
        <fullName evidence="2">Uncharacterized protein</fullName>
    </submittedName>
</protein>
<evidence type="ECO:0000313" key="3">
    <source>
        <dbReference type="Proteomes" id="UP000588111"/>
    </source>
</evidence>
<keyword evidence="1" id="KW-1133">Transmembrane helix</keyword>
<name>A0A839TCF4_9GAMM</name>
<gene>
    <name evidence="2" type="ORF">FHS24_001211</name>
</gene>
<sequence>MYAKSLSIIIKHCHKAASGFITALVTIFITAFSVIRLKLALYIEWRIFRYSQLY</sequence>
<dbReference type="Proteomes" id="UP000588111">
    <property type="component" value="Unassembled WGS sequence"/>
</dbReference>
<feature type="transmembrane region" description="Helical" evidence="1">
    <location>
        <begin position="20"/>
        <end position="43"/>
    </location>
</feature>
<evidence type="ECO:0000256" key="1">
    <source>
        <dbReference type="SAM" id="Phobius"/>
    </source>
</evidence>
<keyword evidence="3" id="KW-1185">Reference proteome</keyword>
<dbReference type="AlphaFoldDB" id="A0A839TCF4"/>
<accession>A0A839TCF4</accession>
<proteinExistence type="predicted"/>
<organism evidence="2 3">
    <name type="scientific">Psychrobacter luti</name>
    <dbReference type="NCBI Taxonomy" id="198481"/>
    <lineage>
        <taxon>Bacteria</taxon>
        <taxon>Pseudomonadati</taxon>
        <taxon>Pseudomonadota</taxon>
        <taxon>Gammaproteobacteria</taxon>
        <taxon>Moraxellales</taxon>
        <taxon>Moraxellaceae</taxon>
        <taxon>Psychrobacter</taxon>
    </lineage>
</organism>
<keyword evidence="1" id="KW-0472">Membrane</keyword>